<evidence type="ECO:0000256" key="1">
    <source>
        <dbReference type="ARBA" id="ARBA00012417"/>
    </source>
</evidence>
<feature type="domain" description="Exonuclease" evidence="6">
    <location>
        <begin position="277"/>
        <end position="446"/>
    </location>
</feature>
<dbReference type="NCBIfam" id="TIGR00573">
    <property type="entry name" value="dnaq"/>
    <property type="match status" value="1"/>
</dbReference>
<dbReference type="Gene3D" id="3.30.420.10">
    <property type="entry name" value="Ribonuclease H-like superfamily/Ribonuclease H"/>
    <property type="match status" value="1"/>
</dbReference>
<keyword evidence="5" id="KW-0472">Membrane</keyword>
<evidence type="ECO:0000313" key="7">
    <source>
        <dbReference type="EMBL" id="MBN9673475.1"/>
    </source>
</evidence>
<dbReference type="InterPro" id="IPR012337">
    <property type="entry name" value="RNaseH-like_sf"/>
</dbReference>
<reference evidence="7" key="1">
    <citation type="submission" date="2020-12" db="EMBL/GenBank/DDBJ databases">
        <title>Oil enriched cultivation method for isolating marine PHA-producing bacteria.</title>
        <authorList>
            <person name="Zheng W."/>
            <person name="Yu S."/>
            <person name="Huang Y."/>
        </authorList>
    </citation>
    <scope>NUCLEOTIDE SEQUENCE</scope>
    <source>
        <strain evidence="7">SY-2-12</strain>
    </source>
</reference>
<keyword evidence="7" id="KW-0378">Hydrolase</keyword>
<dbReference type="GO" id="GO:0005829">
    <property type="term" value="C:cytosol"/>
    <property type="evidence" value="ECO:0007669"/>
    <property type="project" value="TreeGrafter"/>
</dbReference>
<dbReference type="SMART" id="SM00479">
    <property type="entry name" value="EXOIII"/>
    <property type="match status" value="1"/>
</dbReference>
<evidence type="ECO:0000256" key="2">
    <source>
        <dbReference type="ARBA" id="ARBA00025483"/>
    </source>
</evidence>
<dbReference type="EC" id="2.7.7.7" evidence="1"/>
<dbReference type="PANTHER" id="PTHR30231:SF41">
    <property type="entry name" value="DNA POLYMERASE III SUBUNIT EPSILON"/>
    <property type="match status" value="1"/>
</dbReference>
<comment type="subunit">
    <text evidence="3">DNA polymerase III contains a core (composed of alpha, epsilon and theta chains) that associates with a tau subunit. This core dimerizes to form the POLIII' complex. PolIII' associates with the gamma complex (composed of gamma, delta, delta', psi and chi chains) and with the beta chain to form the complete DNA polymerase III complex.</text>
</comment>
<dbReference type="Pfam" id="PF00929">
    <property type="entry name" value="RNase_T"/>
    <property type="match status" value="1"/>
</dbReference>
<evidence type="ECO:0000313" key="8">
    <source>
        <dbReference type="Proteomes" id="UP000664096"/>
    </source>
</evidence>
<keyword evidence="5" id="KW-1133">Transmembrane helix</keyword>
<dbReference type="SUPFAM" id="SSF53098">
    <property type="entry name" value="Ribonuclease H-like"/>
    <property type="match status" value="1"/>
</dbReference>
<dbReference type="GO" id="GO:0003677">
    <property type="term" value="F:DNA binding"/>
    <property type="evidence" value="ECO:0007669"/>
    <property type="project" value="InterPro"/>
</dbReference>
<accession>A0A939EHY6</accession>
<comment type="caution">
    <text evidence="7">The sequence shown here is derived from an EMBL/GenBank/DDBJ whole genome shotgun (WGS) entry which is preliminary data.</text>
</comment>
<dbReference type="GO" id="GO:0003887">
    <property type="term" value="F:DNA-directed DNA polymerase activity"/>
    <property type="evidence" value="ECO:0007669"/>
    <property type="project" value="UniProtKB-EC"/>
</dbReference>
<dbReference type="AlphaFoldDB" id="A0A939EHY6"/>
<dbReference type="RefSeq" id="WP_207143337.1">
    <property type="nucleotide sequence ID" value="NZ_JAEKJZ010000007.1"/>
</dbReference>
<evidence type="ECO:0000256" key="3">
    <source>
        <dbReference type="ARBA" id="ARBA00026073"/>
    </source>
</evidence>
<sequence length="470" mass="51506">MFTSLSLRLRIFLFFLGVAAACAGIVCSALYLGYLRGGEEDATSGLVFSGVLSVFGILAVTTGVWFLFDENVAKPIERLAAAMRVRAHADAQTSLDLHQARYLGDLAPAVDAVTGKLSQISADVEEHLAEETARLMAEKAHLAILLTEIPVAIVLVSPAHLIMLYDGQAADLLGQVHVPRLSASIFDYFNEEDLRAASAKLTGKRSEVLAKVRCSRGNLTFELRLKKLSQASGYMILVDQTHARIDPRADRPLIYDFDFREHESEQAIENRPLQDLTFVVFDTETTGLTPHKDEIVQIGAVRVIKGRIVAGEEMDQLVNPGRSIPIASTKVHGITDDMVADAPDAEQAVGRFHDFSRDAVLVAHNAPFDMAFMQRYGKALGFKWDHPLLDTVLLSAVLFGENETHTLDAVCERLGVHVPEEARHTALGDAKVTAEALCKMLPILASRGYGTFGEVIEQTRKHGRLLKDLN</sequence>
<keyword evidence="7" id="KW-0540">Nuclease</keyword>
<evidence type="ECO:0000256" key="5">
    <source>
        <dbReference type="SAM" id="Phobius"/>
    </source>
</evidence>
<comment type="function">
    <text evidence="2">DNA polymerase III is a complex, multichain enzyme responsible for most of the replicative synthesis in bacteria. The epsilon subunit contain the editing function and is a proofreading 3'-5' exonuclease.</text>
</comment>
<dbReference type="FunFam" id="3.30.420.10:FF:000045">
    <property type="entry name" value="3'-5' exonuclease DinG"/>
    <property type="match status" value="1"/>
</dbReference>
<dbReference type="Proteomes" id="UP000664096">
    <property type="component" value="Unassembled WGS sequence"/>
</dbReference>
<dbReference type="InterPro" id="IPR006054">
    <property type="entry name" value="DnaQ"/>
</dbReference>
<dbReference type="GO" id="GO:0008408">
    <property type="term" value="F:3'-5' exonuclease activity"/>
    <property type="evidence" value="ECO:0007669"/>
    <property type="project" value="TreeGrafter"/>
</dbReference>
<dbReference type="InterPro" id="IPR036397">
    <property type="entry name" value="RNaseH_sf"/>
</dbReference>
<keyword evidence="5" id="KW-0812">Transmembrane</keyword>
<feature type="transmembrane region" description="Helical" evidence="5">
    <location>
        <begin position="12"/>
        <end position="34"/>
    </location>
</feature>
<feature type="transmembrane region" description="Helical" evidence="5">
    <location>
        <begin position="46"/>
        <end position="68"/>
    </location>
</feature>
<name>A0A939EHY6_9HYPH</name>
<evidence type="ECO:0000256" key="4">
    <source>
        <dbReference type="ARBA" id="ARBA00049244"/>
    </source>
</evidence>
<dbReference type="CDD" id="cd06127">
    <property type="entry name" value="DEDDh"/>
    <property type="match status" value="1"/>
</dbReference>
<feature type="transmembrane region" description="Helical" evidence="5">
    <location>
        <begin position="142"/>
        <end position="165"/>
    </location>
</feature>
<dbReference type="GO" id="GO:0045004">
    <property type="term" value="P:DNA replication proofreading"/>
    <property type="evidence" value="ECO:0007669"/>
    <property type="project" value="TreeGrafter"/>
</dbReference>
<protein>
    <recommendedName>
        <fullName evidence="1">DNA-directed DNA polymerase</fullName>
        <ecNumber evidence="1">2.7.7.7</ecNumber>
    </recommendedName>
</protein>
<gene>
    <name evidence="7" type="ORF">JF539_24165</name>
</gene>
<comment type="catalytic activity">
    <reaction evidence="4">
        <text>DNA(n) + a 2'-deoxyribonucleoside 5'-triphosphate = DNA(n+1) + diphosphate</text>
        <dbReference type="Rhea" id="RHEA:22508"/>
        <dbReference type="Rhea" id="RHEA-COMP:17339"/>
        <dbReference type="Rhea" id="RHEA-COMP:17340"/>
        <dbReference type="ChEBI" id="CHEBI:33019"/>
        <dbReference type="ChEBI" id="CHEBI:61560"/>
        <dbReference type="ChEBI" id="CHEBI:173112"/>
        <dbReference type="EC" id="2.7.7.7"/>
    </reaction>
</comment>
<dbReference type="InterPro" id="IPR013520">
    <property type="entry name" value="Ribonucl_H"/>
</dbReference>
<organism evidence="7 8">
    <name type="scientific">Roseibium aggregatum</name>
    <dbReference type="NCBI Taxonomy" id="187304"/>
    <lineage>
        <taxon>Bacteria</taxon>
        <taxon>Pseudomonadati</taxon>
        <taxon>Pseudomonadota</taxon>
        <taxon>Alphaproteobacteria</taxon>
        <taxon>Hyphomicrobiales</taxon>
        <taxon>Stappiaceae</taxon>
        <taxon>Roseibium</taxon>
    </lineage>
</organism>
<proteinExistence type="predicted"/>
<keyword evidence="7" id="KW-0269">Exonuclease</keyword>
<evidence type="ECO:0000259" key="6">
    <source>
        <dbReference type="SMART" id="SM00479"/>
    </source>
</evidence>
<dbReference type="PANTHER" id="PTHR30231">
    <property type="entry name" value="DNA POLYMERASE III SUBUNIT EPSILON"/>
    <property type="match status" value="1"/>
</dbReference>
<dbReference type="EMBL" id="JAEKJZ010000007">
    <property type="protein sequence ID" value="MBN9673475.1"/>
    <property type="molecule type" value="Genomic_DNA"/>
</dbReference>